<dbReference type="PROSITE" id="PS00463">
    <property type="entry name" value="ZN2_CY6_FUNGAL_1"/>
    <property type="match status" value="1"/>
</dbReference>
<dbReference type="InterPro" id="IPR036864">
    <property type="entry name" value="Zn2-C6_fun-type_DNA-bd_sf"/>
</dbReference>
<gene>
    <name evidence="5" type="ORF">B0T16DRAFT_394537</name>
</gene>
<dbReference type="Gene3D" id="4.10.240.10">
    <property type="entry name" value="Zn(2)-C6 fungal-type DNA-binding domain"/>
    <property type="match status" value="1"/>
</dbReference>
<feature type="region of interest" description="Disordered" evidence="3">
    <location>
        <begin position="46"/>
        <end position="67"/>
    </location>
</feature>
<dbReference type="PANTHER" id="PTHR47425">
    <property type="entry name" value="FARB-RELATED"/>
    <property type="match status" value="1"/>
</dbReference>
<dbReference type="GO" id="GO:0003677">
    <property type="term" value="F:DNA binding"/>
    <property type="evidence" value="ECO:0007669"/>
    <property type="project" value="InterPro"/>
</dbReference>
<dbReference type="SUPFAM" id="SSF57701">
    <property type="entry name" value="Zn2/Cys6 DNA-binding domain"/>
    <property type="match status" value="1"/>
</dbReference>
<keyword evidence="2" id="KW-0539">Nucleus</keyword>
<dbReference type="InterPro" id="IPR001138">
    <property type="entry name" value="Zn2Cys6_DnaBD"/>
</dbReference>
<dbReference type="GO" id="GO:0000981">
    <property type="term" value="F:DNA-binding transcription factor activity, RNA polymerase II-specific"/>
    <property type="evidence" value="ECO:0007669"/>
    <property type="project" value="InterPro"/>
</dbReference>
<reference evidence="5" key="1">
    <citation type="submission" date="2023-06" db="EMBL/GenBank/DDBJ databases">
        <title>Genome-scale phylogeny and comparative genomics of the fungal order Sordariales.</title>
        <authorList>
            <consortium name="Lawrence Berkeley National Laboratory"/>
            <person name="Hensen N."/>
            <person name="Bonometti L."/>
            <person name="Westerberg I."/>
            <person name="Brannstrom I.O."/>
            <person name="Guillou S."/>
            <person name="Cros-Aarteil S."/>
            <person name="Calhoun S."/>
            <person name="Haridas S."/>
            <person name="Kuo A."/>
            <person name="Mondo S."/>
            <person name="Pangilinan J."/>
            <person name="Riley R."/>
            <person name="Labutti K."/>
            <person name="Andreopoulos B."/>
            <person name="Lipzen A."/>
            <person name="Chen C."/>
            <person name="Yanf M."/>
            <person name="Daum C."/>
            <person name="Ng V."/>
            <person name="Clum A."/>
            <person name="Steindorff A."/>
            <person name="Ohm R."/>
            <person name="Martin F."/>
            <person name="Silar P."/>
            <person name="Natvig D."/>
            <person name="Lalanne C."/>
            <person name="Gautier V."/>
            <person name="Ament-Velasquez S.L."/>
            <person name="Kruys A."/>
            <person name="Hutchinson M.I."/>
            <person name="Powell A.J."/>
            <person name="Barry K."/>
            <person name="Miller A.N."/>
            <person name="Grigoriev I.V."/>
            <person name="Debuchy R."/>
            <person name="Gladieux P."/>
            <person name="Thoren M.H."/>
            <person name="Johannesson H."/>
        </authorList>
    </citation>
    <scope>NUCLEOTIDE SEQUENCE</scope>
    <source>
        <strain evidence="5">SMH2532-1</strain>
    </source>
</reference>
<proteinExistence type="predicted"/>
<comment type="caution">
    <text evidence="5">The sequence shown here is derived from an EMBL/GenBank/DDBJ whole genome shotgun (WGS) entry which is preliminary data.</text>
</comment>
<dbReference type="Pfam" id="PF00172">
    <property type="entry name" value="Zn_clus"/>
    <property type="match status" value="1"/>
</dbReference>
<dbReference type="InterPro" id="IPR007219">
    <property type="entry name" value="XnlR_reg_dom"/>
</dbReference>
<feature type="region of interest" description="Disordered" evidence="3">
    <location>
        <begin position="673"/>
        <end position="703"/>
    </location>
</feature>
<feature type="region of interest" description="Disordered" evidence="3">
    <location>
        <begin position="812"/>
        <end position="833"/>
    </location>
</feature>
<dbReference type="PANTHER" id="PTHR47425:SF3">
    <property type="entry name" value="ZN(II)2CYS6 TRANSCRIPTION FACTOR (EUROFUNG)"/>
    <property type="match status" value="1"/>
</dbReference>
<dbReference type="CDD" id="cd12148">
    <property type="entry name" value="fungal_TF_MHR"/>
    <property type="match status" value="1"/>
</dbReference>
<dbReference type="PROSITE" id="PS50048">
    <property type="entry name" value="ZN2_CY6_FUNGAL_2"/>
    <property type="match status" value="1"/>
</dbReference>
<dbReference type="Pfam" id="PF04082">
    <property type="entry name" value="Fungal_trans"/>
    <property type="match status" value="1"/>
</dbReference>
<dbReference type="Proteomes" id="UP001174936">
    <property type="component" value="Unassembled WGS sequence"/>
</dbReference>
<accession>A0AA39XR31</accession>
<protein>
    <recommendedName>
        <fullName evidence="4">Zn(2)-C6 fungal-type domain-containing protein</fullName>
    </recommendedName>
</protein>
<evidence type="ECO:0000313" key="6">
    <source>
        <dbReference type="Proteomes" id="UP001174936"/>
    </source>
</evidence>
<sequence length="866" mass="94952">MADAADEPPMMFVPAGPDAADEPPMMFVPAGPDAADEPPMMFGPAGPAAPNGSVDANPNGTPDPNVKTVKRRASKACLNCRQRKVRCDVTGRPPGTGCNNCNLDHVPCTVEPCRRRKKIMVRFGHASGAQHGLPAVQLAAHQQYPLGFQPQAPQDVSGLQYEAPAQHAMMAPNGQPQFRFFPRAHSLPRYIRPLPAESFGAEDLDYIANKGTFLLPSPKLLSAILTKYAEVVHPALPVLDLDEVLSTINQPEGQLAGPQLSLFAFHAMMFAAIGFVELDVLNEAGFRDGASARRTFYSKAVTLFGLDAERDRLAAIQGMLLLTFFYQGNDGSSKDPWYWLAVANSGAEFIALNEDPKLMTNDPARQKLRKRLWWCLCMRDRMVAMGMRRQGRVQAFYHKVPLLEISDFDIKPLSEQSLAILSPNCVWARDINFQLQTSEMFIEHTKLLPVIDAILKTQYYRALDLNPAPTGGDPEVLYLLHVGRHSMLKAKANTDSNQETVDEIEKVLTKWHGDLPASCQLQPITIENGNDVLGLHRHYLHAAFLATKSLLLRPELEKVGNVKATAATKLRGVASDILQLFRELDQHGLARRLLTTGVTVLMPSLLIHLLRMKEPVSSDERQQALEDFEEGFGYMKELGQMYPAAKNAVHFLETTLHRITGITAADLAAVSKRKNTPPVPEMNLRGIEDTPPPDQDQPRFGNAAPFELPLRTAQHAPGMGPAGAEASPPLSPVGGFGAQLNSSPAQQPMSDFDGMILSPAPQPILGFNGVMSSPAPQAMPQYGFQQPMQGLQQPPAQPLVFPNQDLAESFPSGLPSLPLEWPNDSNYNLDDSNDDQLMSQYLVDDYEDVEVKDGSGSGLPEEAWAM</sequence>
<dbReference type="InterPro" id="IPR052761">
    <property type="entry name" value="Fungal_Detox/Toxin_TFs"/>
</dbReference>
<organism evidence="5 6">
    <name type="scientific">Cercophora newfieldiana</name>
    <dbReference type="NCBI Taxonomy" id="92897"/>
    <lineage>
        <taxon>Eukaryota</taxon>
        <taxon>Fungi</taxon>
        <taxon>Dikarya</taxon>
        <taxon>Ascomycota</taxon>
        <taxon>Pezizomycotina</taxon>
        <taxon>Sordariomycetes</taxon>
        <taxon>Sordariomycetidae</taxon>
        <taxon>Sordariales</taxon>
        <taxon>Lasiosphaeriaceae</taxon>
        <taxon>Cercophora</taxon>
    </lineage>
</organism>
<evidence type="ECO:0000313" key="5">
    <source>
        <dbReference type="EMBL" id="KAK0638656.1"/>
    </source>
</evidence>
<dbReference type="GO" id="GO:0008270">
    <property type="term" value="F:zinc ion binding"/>
    <property type="evidence" value="ECO:0007669"/>
    <property type="project" value="InterPro"/>
</dbReference>
<dbReference type="SMART" id="SM00066">
    <property type="entry name" value="GAL4"/>
    <property type="match status" value="1"/>
</dbReference>
<feature type="region of interest" description="Disordered" evidence="3">
    <location>
        <begin position="1"/>
        <end position="23"/>
    </location>
</feature>
<evidence type="ECO:0000256" key="2">
    <source>
        <dbReference type="ARBA" id="ARBA00023242"/>
    </source>
</evidence>
<dbReference type="EMBL" id="JAULSV010000007">
    <property type="protein sequence ID" value="KAK0638656.1"/>
    <property type="molecule type" value="Genomic_DNA"/>
</dbReference>
<feature type="domain" description="Zn(2)-C6 fungal-type" evidence="4">
    <location>
        <begin position="76"/>
        <end position="110"/>
    </location>
</feature>
<evidence type="ECO:0000259" key="4">
    <source>
        <dbReference type="PROSITE" id="PS50048"/>
    </source>
</evidence>
<dbReference type="GO" id="GO:0006351">
    <property type="term" value="P:DNA-templated transcription"/>
    <property type="evidence" value="ECO:0007669"/>
    <property type="project" value="InterPro"/>
</dbReference>
<keyword evidence="6" id="KW-1185">Reference proteome</keyword>
<dbReference type="AlphaFoldDB" id="A0AA39XR31"/>
<evidence type="ECO:0000256" key="1">
    <source>
        <dbReference type="ARBA" id="ARBA00022723"/>
    </source>
</evidence>
<dbReference type="CDD" id="cd00067">
    <property type="entry name" value="GAL4"/>
    <property type="match status" value="1"/>
</dbReference>
<evidence type="ECO:0000256" key="3">
    <source>
        <dbReference type="SAM" id="MobiDB-lite"/>
    </source>
</evidence>
<name>A0AA39XR31_9PEZI</name>
<keyword evidence="1" id="KW-0479">Metal-binding</keyword>